<evidence type="ECO:0000256" key="1">
    <source>
        <dbReference type="SAM" id="MobiDB-lite"/>
    </source>
</evidence>
<dbReference type="Proteomes" id="UP000001812">
    <property type="component" value="Chromosome II"/>
</dbReference>
<name>A0A0E1W7H1_BURPE</name>
<dbReference type="AlphaFoldDB" id="A0A0E1W7H1"/>
<protein>
    <submittedName>
        <fullName evidence="2">Uncharacterized protein</fullName>
    </submittedName>
</protein>
<feature type="compositionally biased region" description="Basic residues" evidence="1">
    <location>
        <begin position="1"/>
        <end position="33"/>
    </location>
</feature>
<dbReference type="EMBL" id="CM000833">
    <property type="protein sequence ID" value="EET05522.1"/>
    <property type="molecule type" value="Genomic_DNA"/>
</dbReference>
<sequence>MEAKAGRARSRAGRYARPFARAHPHTFARPRFGRRSERRATRNAPDQARKAPPPPCAPSR</sequence>
<proteinExistence type="predicted"/>
<evidence type="ECO:0000313" key="2">
    <source>
        <dbReference type="EMBL" id="EET05522.1"/>
    </source>
</evidence>
<reference evidence="2" key="1">
    <citation type="submission" date="2009-05" db="EMBL/GenBank/DDBJ databases">
        <authorList>
            <person name="Harkins D.M."/>
            <person name="DeShazer D."/>
            <person name="Woods D.E."/>
            <person name="Brinkac L.M."/>
            <person name="Brown K.A."/>
            <person name="Hung G.C."/>
            <person name="Tuanyok A."/>
            <person name="Zhang B."/>
            <person name="Nierman W.C."/>
        </authorList>
    </citation>
    <scope>NUCLEOTIDE SEQUENCE [LARGE SCALE GENOMIC DNA]</scope>
    <source>
        <strain evidence="2">1710a</strain>
    </source>
</reference>
<feature type="compositionally biased region" description="Pro residues" evidence="1">
    <location>
        <begin position="51"/>
        <end position="60"/>
    </location>
</feature>
<organism evidence="2">
    <name type="scientific">Burkholderia pseudomallei 1710a</name>
    <dbReference type="NCBI Taxonomy" id="320371"/>
    <lineage>
        <taxon>Bacteria</taxon>
        <taxon>Pseudomonadati</taxon>
        <taxon>Pseudomonadota</taxon>
        <taxon>Betaproteobacteria</taxon>
        <taxon>Burkholderiales</taxon>
        <taxon>Burkholderiaceae</taxon>
        <taxon>Burkholderia</taxon>
        <taxon>pseudomallei group</taxon>
    </lineage>
</organism>
<accession>A0A0E1W7H1</accession>
<feature type="region of interest" description="Disordered" evidence="1">
    <location>
        <begin position="1"/>
        <end position="60"/>
    </location>
</feature>
<dbReference type="HOGENOM" id="CLU_2932446_0_0_4"/>
<gene>
    <name evidence="2" type="ORF">BURPS1710A_A2689</name>
</gene>